<dbReference type="InterPro" id="IPR011250">
    <property type="entry name" value="OMP/PagP_B-barrel"/>
</dbReference>
<feature type="signal peptide" evidence="3">
    <location>
        <begin position="1"/>
        <end position="23"/>
    </location>
</feature>
<evidence type="ECO:0000256" key="3">
    <source>
        <dbReference type="SAM" id="SignalP"/>
    </source>
</evidence>
<dbReference type="AlphaFoldDB" id="A0A516SFE5"/>
<dbReference type="KEGG" id="cari:FNU76_11225"/>
<dbReference type="Proteomes" id="UP000317550">
    <property type="component" value="Chromosome"/>
</dbReference>
<evidence type="ECO:0000259" key="4">
    <source>
        <dbReference type="Pfam" id="PF13505"/>
    </source>
</evidence>
<comment type="subcellular location">
    <subcellularLocation>
        <location evidence="1">Cell outer membrane</location>
    </subcellularLocation>
</comment>
<evidence type="ECO:0000313" key="6">
    <source>
        <dbReference type="Proteomes" id="UP000317550"/>
    </source>
</evidence>
<gene>
    <name evidence="5" type="ORF">FNU76_11225</name>
</gene>
<keyword evidence="6" id="KW-1185">Reference proteome</keyword>
<accession>A0A516SFE5</accession>
<evidence type="ECO:0000313" key="5">
    <source>
        <dbReference type="EMBL" id="QDQ26886.1"/>
    </source>
</evidence>
<proteinExistence type="predicted"/>
<protein>
    <submittedName>
        <fullName evidence="5">Porin family protein</fullName>
    </submittedName>
</protein>
<reference evidence="6" key="1">
    <citation type="submission" date="2019-07" db="EMBL/GenBank/DDBJ databases">
        <title>Chitinimonas sp. nov., isolated from Ny-Alesund, arctica soil.</title>
        <authorList>
            <person name="Xu Q."/>
            <person name="Peng F."/>
        </authorList>
    </citation>
    <scope>NUCLEOTIDE SEQUENCE [LARGE SCALE GENOMIC DNA]</scope>
    <source>
        <strain evidence="6">R3-44</strain>
    </source>
</reference>
<evidence type="ECO:0000256" key="1">
    <source>
        <dbReference type="ARBA" id="ARBA00004442"/>
    </source>
</evidence>
<dbReference type="InterPro" id="IPR027385">
    <property type="entry name" value="Beta-barrel_OMP"/>
</dbReference>
<dbReference type="EMBL" id="CP041730">
    <property type="protein sequence ID" value="QDQ26886.1"/>
    <property type="molecule type" value="Genomic_DNA"/>
</dbReference>
<dbReference type="SUPFAM" id="SSF56925">
    <property type="entry name" value="OMPA-like"/>
    <property type="match status" value="1"/>
</dbReference>
<evidence type="ECO:0000256" key="2">
    <source>
        <dbReference type="ARBA" id="ARBA00022729"/>
    </source>
</evidence>
<dbReference type="Pfam" id="PF13505">
    <property type="entry name" value="OMP_b-brl"/>
    <property type="match status" value="1"/>
</dbReference>
<feature type="domain" description="Outer membrane protein beta-barrel" evidence="4">
    <location>
        <begin position="13"/>
        <end position="201"/>
    </location>
</feature>
<feature type="chain" id="PRO_5022051461" evidence="3">
    <location>
        <begin position="24"/>
        <end position="201"/>
    </location>
</feature>
<name>A0A516SFE5_9NEIS</name>
<dbReference type="RefSeq" id="WP_144278279.1">
    <property type="nucleotide sequence ID" value="NZ_CP041730.1"/>
</dbReference>
<dbReference type="OrthoDB" id="5874203at2"/>
<sequence length="201" mass="21778">MNKLMIRPLFLGTLLAAAVGVQAEGSVPHPSLRFMMTAGITGGGDKIDEIQFKNGGSTNVTGGGRASIGAGVQWQPEDTPVIVQATVNYHFSGVFADNGSANFSRIPVELMAFYKLNDQWRVGGGVRYVFAPSYSYDVDGDYNYDVDFKNTVGGVVEVGYAFTPNVVVGLRYVKEEYELKNFKSSKKFDGSHVGLTGSYIF</sequence>
<dbReference type="GO" id="GO:0009279">
    <property type="term" value="C:cell outer membrane"/>
    <property type="evidence" value="ECO:0007669"/>
    <property type="project" value="UniProtKB-SubCell"/>
</dbReference>
<organism evidence="5 6">
    <name type="scientific">Chitinimonas arctica</name>
    <dbReference type="NCBI Taxonomy" id="2594795"/>
    <lineage>
        <taxon>Bacteria</taxon>
        <taxon>Pseudomonadati</taxon>
        <taxon>Pseudomonadota</taxon>
        <taxon>Betaproteobacteria</taxon>
        <taxon>Neisseriales</taxon>
        <taxon>Chitinibacteraceae</taxon>
        <taxon>Chitinimonas</taxon>
    </lineage>
</organism>
<keyword evidence="2 3" id="KW-0732">Signal</keyword>